<dbReference type="InterPro" id="IPR036390">
    <property type="entry name" value="WH_DNA-bd_sf"/>
</dbReference>
<keyword evidence="3" id="KW-1185">Reference proteome</keyword>
<dbReference type="Proteomes" id="UP000183315">
    <property type="component" value="Unassembled WGS sequence"/>
</dbReference>
<evidence type="ECO:0000259" key="1">
    <source>
        <dbReference type="SMART" id="SM00418"/>
    </source>
</evidence>
<dbReference type="InterPro" id="IPR036388">
    <property type="entry name" value="WH-like_DNA-bd_sf"/>
</dbReference>
<reference evidence="3" key="1">
    <citation type="submission" date="2016-10" db="EMBL/GenBank/DDBJ databases">
        <authorList>
            <person name="Varghese N."/>
        </authorList>
    </citation>
    <scope>NUCLEOTIDE SEQUENCE [LARGE SCALE GENOMIC DNA]</scope>
    <source>
        <strain evidence="3">DSM 24868</strain>
    </source>
</reference>
<dbReference type="AlphaFoldDB" id="A0A1H7BEB0"/>
<evidence type="ECO:0000313" key="2">
    <source>
        <dbReference type="EMBL" id="SEJ71765.1"/>
    </source>
</evidence>
<dbReference type="InterPro" id="IPR001845">
    <property type="entry name" value="HTH_ArsR_DNA-bd_dom"/>
</dbReference>
<accession>A0A1H7BEB0</accession>
<dbReference type="Gene3D" id="6.10.140.2180">
    <property type="match status" value="1"/>
</dbReference>
<dbReference type="GO" id="GO:0003700">
    <property type="term" value="F:DNA-binding transcription factor activity"/>
    <property type="evidence" value="ECO:0007669"/>
    <property type="project" value="InterPro"/>
</dbReference>
<dbReference type="STRING" id="1043493.SAMN05421637_2790"/>
<feature type="domain" description="HTH arsR-type" evidence="1">
    <location>
        <begin position="10"/>
        <end position="88"/>
    </location>
</feature>
<dbReference type="Pfam" id="PF12840">
    <property type="entry name" value="HTH_20"/>
    <property type="match status" value="1"/>
</dbReference>
<gene>
    <name evidence="2" type="ORF">SAMN05421637_2790</name>
</gene>
<sequence length="178" mass="19355">MLMTADKSDLVLHPVRLRIVLACASGDVTARELAERLPDIPHATLYRNLAMLVDAEIVTVVSERRIRGGVERTLRLVEGAAGLDAADAARMSMDEHRRGFAVFAGALIGAFARYTDRPDASPAEDPVGYRQAALWLDDGEYRAMTEALREALAPFLALGEGPGRRRVLLSTVVMPDAD</sequence>
<organism evidence="2 3">
    <name type="scientific">Demequina mangrovi</name>
    <dbReference type="NCBI Taxonomy" id="1043493"/>
    <lineage>
        <taxon>Bacteria</taxon>
        <taxon>Bacillati</taxon>
        <taxon>Actinomycetota</taxon>
        <taxon>Actinomycetes</taxon>
        <taxon>Micrococcales</taxon>
        <taxon>Demequinaceae</taxon>
        <taxon>Demequina</taxon>
    </lineage>
</organism>
<dbReference type="CDD" id="cd00090">
    <property type="entry name" value="HTH_ARSR"/>
    <property type="match status" value="1"/>
</dbReference>
<evidence type="ECO:0000313" key="3">
    <source>
        <dbReference type="Proteomes" id="UP000183315"/>
    </source>
</evidence>
<proteinExistence type="predicted"/>
<dbReference type="SMART" id="SM00418">
    <property type="entry name" value="HTH_ARSR"/>
    <property type="match status" value="1"/>
</dbReference>
<protein>
    <submittedName>
        <fullName evidence="2">Helix-turn-helix domain-containing protein</fullName>
    </submittedName>
</protein>
<dbReference type="SUPFAM" id="SSF46785">
    <property type="entry name" value="Winged helix' DNA-binding domain"/>
    <property type="match status" value="1"/>
</dbReference>
<name>A0A1H7BEB0_9MICO</name>
<dbReference type="EMBL" id="FNZI01000011">
    <property type="protein sequence ID" value="SEJ71765.1"/>
    <property type="molecule type" value="Genomic_DNA"/>
</dbReference>
<dbReference type="InterPro" id="IPR011991">
    <property type="entry name" value="ArsR-like_HTH"/>
</dbReference>
<dbReference type="Gene3D" id="1.10.10.10">
    <property type="entry name" value="Winged helix-like DNA-binding domain superfamily/Winged helix DNA-binding domain"/>
    <property type="match status" value="1"/>
</dbReference>
<dbReference type="eggNOG" id="COG0640">
    <property type="taxonomic scope" value="Bacteria"/>
</dbReference>